<evidence type="ECO:0000256" key="3">
    <source>
        <dbReference type="ARBA" id="ARBA00022614"/>
    </source>
</evidence>
<comment type="subcellular location">
    <subcellularLocation>
        <location evidence="1">Cytoplasm</location>
        <location evidence="1">Cytoskeleton</location>
        <location evidence="1">Cilium axoneme</location>
    </subcellularLocation>
</comment>
<evidence type="ECO:0000256" key="1">
    <source>
        <dbReference type="ARBA" id="ARBA00004430"/>
    </source>
</evidence>
<sequence length="478" mass="52421">MQQKTRGLCDLRRDPTCLNLSCLHSLTHLELVGCDLSISAWVGLEVVQPQLQSLACLNTLEQLWHLLSPNRRPTHGHGIGSASVWPQLTSLKCLRNSIPVMDDSLATLPAVQTCDLSSNNISIVQGLNACSSLTELILSNNCIESVAQIGLCSGPLKRLVLQGNVLRSTKGIQMLPHLEELDLRYNLIASIHEVVRLSGMASLRRLWLSDNPLALSQLYRMDVLACFPESQRLLLDGKRHRRAEHETASLRAQSNAPPESWRVLERFVNQEQHFRPWGSPLPETLPLAEDLWRQPSPPEQSSEGDHSERASSGSRGRGRKAPARRIVEFSLGAVPMKHPSSASVSCEEGGPSSPPPFAESSRQRSAETAERIRKASAPSSSSHGEDTKYYDIGDRRRSPPRYERSILERLHKAYTGWDDEDADSQSSSANSTAGSDNSVSPELQRTTSLLISRSLSLGGALLGSSNSTAISPPILKPP</sequence>
<comment type="caution">
    <text evidence="6">The sequence shown here is derived from an EMBL/GenBank/DDBJ whole genome shotgun (WGS) entry which is preliminary data.</text>
</comment>
<feature type="region of interest" description="Disordered" evidence="5">
    <location>
        <begin position="291"/>
        <end position="404"/>
    </location>
</feature>
<dbReference type="PANTHER" id="PTHR15454">
    <property type="entry name" value="NISCHARIN RELATED"/>
    <property type="match status" value="1"/>
</dbReference>
<proteinExistence type="predicted"/>
<feature type="region of interest" description="Disordered" evidence="5">
    <location>
        <begin position="416"/>
        <end position="444"/>
    </location>
</feature>
<dbReference type="EMBL" id="CAXHTA020000004">
    <property type="protein sequence ID" value="CAL5220525.1"/>
    <property type="molecule type" value="Genomic_DNA"/>
</dbReference>
<keyword evidence="4" id="KW-0677">Repeat</keyword>
<dbReference type="Gene3D" id="3.80.10.10">
    <property type="entry name" value="Ribonuclease Inhibitor"/>
    <property type="match status" value="1"/>
</dbReference>
<evidence type="ECO:0000313" key="6">
    <source>
        <dbReference type="EMBL" id="CAL5220525.1"/>
    </source>
</evidence>
<keyword evidence="7" id="KW-1185">Reference proteome</keyword>
<evidence type="ECO:0000256" key="5">
    <source>
        <dbReference type="SAM" id="MobiDB-lite"/>
    </source>
</evidence>
<evidence type="ECO:0000313" key="7">
    <source>
        <dbReference type="Proteomes" id="UP001497392"/>
    </source>
</evidence>
<keyword evidence="3" id="KW-0433">Leucine-rich repeat</keyword>
<gene>
    <name evidence="6" type="primary">g2557</name>
    <name evidence="6" type="ORF">VP750_LOCUS2184</name>
</gene>
<feature type="compositionally biased region" description="Basic and acidic residues" evidence="5">
    <location>
        <begin position="361"/>
        <end position="373"/>
    </location>
</feature>
<name>A0ABP1FKN5_9CHLO</name>
<protein>
    <submittedName>
        <fullName evidence="6">G2557 protein</fullName>
    </submittedName>
</protein>
<organism evidence="6 7">
    <name type="scientific">Coccomyxa viridis</name>
    <dbReference type="NCBI Taxonomy" id="1274662"/>
    <lineage>
        <taxon>Eukaryota</taxon>
        <taxon>Viridiplantae</taxon>
        <taxon>Chlorophyta</taxon>
        <taxon>core chlorophytes</taxon>
        <taxon>Trebouxiophyceae</taxon>
        <taxon>Trebouxiophyceae incertae sedis</taxon>
        <taxon>Coccomyxaceae</taxon>
        <taxon>Coccomyxa</taxon>
    </lineage>
</organism>
<evidence type="ECO:0000256" key="4">
    <source>
        <dbReference type="ARBA" id="ARBA00022737"/>
    </source>
</evidence>
<dbReference type="InterPro" id="IPR032675">
    <property type="entry name" value="LRR_dom_sf"/>
</dbReference>
<evidence type="ECO:0000256" key="2">
    <source>
        <dbReference type="ARBA" id="ARBA00022490"/>
    </source>
</evidence>
<keyword evidence="2" id="KW-0963">Cytoplasm</keyword>
<feature type="compositionally biased region" description="Low complexity" evidence="5">
    <location>
        <begin position="424"/>
        <end position="438"/>
    </location>
</feature>
<accession>A0ABP1FKN5</accession>
<dbReference type="InterPro" id="IPR001611">
    <property type="entry name" value="Leu-rich_rpt"/>
</dbReference>
<feature type="compositionally biased region" description="Basic and acidic residues" evidence="5">
    <location>
        <begin position="383"/>
        <end position="404"/>
    </location>
</feature>
<dbReference type="Proteomes" id="UP001497392">
    <property type="component" value="Unassembled WGS sequence"/>
</dbReference>
<dbReference type="SUPFAM" id="SSF52058">
    <property type="entry name" value="L domain-like"/>
    <property type="match status" value="1"/>
</dbReference>
<dbReference type="PROSITE" id="PS51450">
    <property type="entry name" value="LRR"/>
    <property type="match status" value="2"/>
</dbReference>
<dbReference type="PANTHER" id="PTHR15454:SF69">
    <property type="entry name" value="SERINE_THREONINE-PROTEIN KINASE 11-INTERACTING PROTEIN"/>
    <property type="match status" value="1"/>
</dbReference>
<reference evidence="6 7" key="1">
    <citation type="submission" date="2024-06" db="EMBL/GenBank/DDBJ databases">
        <authorList>
            <person name="Kraege A."/>
            <person name="Thomma B."/>
        </authorList>
    </citation>
    <scope>NUCLEOTIDE SEQUENCE [LARGE SCALE GENOMIC DNA]</scope>
</reference>